<dbReference type="EMBL" id="CP034185">
    <property type="protein sequence ID" value="AZI44650.1"/>
    <property type="molecule type" value="Genomic_DNA"/>
</dbReference>
<dbReference type="InterPro" id="IPR050789">
    <property type="entry name" value="Diverse_Enzym_Activities"/>
</dbReference>
<dbReference type="PANTHER" id="PTHR43283">
    <property type="entry name" value="BETA-LACTAMASE-RELATED"/>
    <property type="match status" value="1"/>
</dbReference>
<evidence type="ECO:0000259" key="2">
    <source>
        <dbReference type="Pfam" id="PF00144"/>
    </source>
</evidence>
<evidence type="ECO:0000256" key="1">
    <source>
        <dbReference type="ARBA" id="ARBA00022801"/>
    </source>
</evidence>
<keyword evidence="1 3" id="KW-0378">Hydrolase</keyword>
<dbReference type="GO" id="GO:0016787">
    <property type="term" value="F:hydrolase activity"/>
    <property type="evidence" value="ECO:0007669"/>
    <property type="project" value="UniProtKB-KW"/>
</dbReference>
<feature type="domain" description="Beta-lactamase-related" evidence="2">
    <location>
        <begin position="41"/>
        <end position="342"/>
    </location>
</feature>
<sequence length="363" mass="38953">MAGIRGRPGQHLLFYPAGRRQDGGRGARVNFDKAFGILDASSIPAVAASIVTAEGEQVEHQRGVANRLTGEALTPQHQFDLASLTKVLVTLPEVLALISEGKLSLTTTVGEVLPEAGWMQEGGLKTQSIAALLSHTAGLKAWAPLYLYPADRSTLIQRVLQERQFWTGGAGPLYSDFGFMVLGAVAERLRGQPLDELAAKRSGLTFNPAGPAVATETDPWRGQTLQGVVHDENAFAMQGVSGHAGAFGTLGAVTDLARRYLNETLLPPPILRLARQEFAANAEVRRGLGWQLSTLDSFGGNLASPEGYGHTGFTGTSVWIEPQRGYAITLLTNRVHPARHGTAGEIVRLRREFHDAVHSTLSK</sequence>
<accession>A0A3G8YIR5</accession>
<dbReference type="AlphaFoldDB" id="A0A3G8YIR5"/>
<dbReference type="Proteomes" id="UP000276417">
    <property type="component" value="Plasmid unnamed1"/>
</dbReference>
<dbReference type="Gene3D" id="3.40.710.10">
    <property type="entry name" value="DD-peptidase/beta-lactamase superfamily"/>
    <property type="match status" value="1"/>
</dbReference>
<evidence type="ECO:0000313" key="4">
    <source>
        <dbReference type="Proteomes" id="UP000276417"/>
    </source>
</evidence>
<protein>
    <submittedName>
        <fullName evidence="3">Class A beta-lactamase-related serine hydrolase</fullName>
    </submittedName>
</protein>
<dbReference type="InterPro" id="IPR012338">
    <property type="entry name" value="Beta-lactam/transpept-like"/>
</dbReference>
<proteinExistence type="predicted"/>
<dbReference type="Pfam" id="PF00144">
    <property type="entry name" value="Beta-lactamase"/>
    <property type="match status" value="1"/>
</dbReference>
<reference evidence="3 4" key="1">
    <citation type="submission" date="2018-11" db="EMBL/GenBank/DDBJ databases">
        <title>Deinococcus shelandsis sp. nov., isolated from South Shetland Islands soil of Antarctica.</title>
        <authorList>
            <person name="Tian J."/>
        </authorList>
    </citation>
    <scope>NUCLEOTIDE SEQUENCE [LARGE SCALE GENOMIC DNA]</scope>
    <source>
        <strain evidence="3 4">S14-83T</strain>
        <plasmid evidence="3 4">unnamed1</plasmid>
    </source>
</reference>
<keyword evidence="3" id="KW-0614">Plasmid</keyword>
<dbReference type="OrthoDB" id="9770183at2"/>
<name>A0A3G8YIR5_9DEIO</name>
<geneLocation type="plasmid" evidence="3 4">
    <name>unnamed1</name>
</geneLocation>
<dbReference type="SUPFAM" id="SSF56601">
    <property type="entry name" value="beta-lactamase/transpeptidase-like"/>
    <property type="match status" value="1"/>
</dbReference>
<dbReference type="PANTHER" id="PTHR43283:SF11">
    <property type="entry name" value="BETA-LACTAMASE-RELATED DOMAIN-CONTAINING PROTEIN"/>
    <property type="match status" value="1"/>
</dbReference>
<dbReference type="KEGG" id="dph:EHF33_17280"/>
<dbReference type="InterPro" id="IPR001466">
    <property type="entry name" value="Beta-lactam-related"/>
</dbReference>
<keyword evidence="4" id="KW-1185">Reference proteome</keyword>
<evidence type="ECO:0000313" key="3">
    <source>
        <dbReference type="EMBL" id="AZI44650.1"/>
    </source>
</evidence>
<organism evidence="3 4">
    <name type="scientific">Deinococcus psychrotolerans</name>
    <dbReference type="NCBI Taxonomy" id="2489213"/>
    <lineage>
        <taxon>Bacteria</taxon>
        <taxon>Thermotogati</taxon>
        <taxon>Deinococcota</taxon>
        <taxon>Deinococci</taxon>
        <taxon>Deinococcales</taxon>
        <taxon>Deinococcaceae</taxon>
        <taxon>Deinococcus</taxon>
    </lineage>
</organism>
<gene>
    <name evidence="3" type="ORF">EHF33_17280</name>
</gene>